<feature type="transmembrane region" description="Helical" evidence="11">
    <location>
        <begin position="14"/>
        <end position="37"/>
    </location>
</feature>
<keyword evidence="8 14" id="KW-0418">Kinase</keyword>
<comment type="subcellular location">
    <subcellularLocation>
        <location evidence="2">Cell membrane</location>
        <topology evidence="2">Multi-pass membrane protein</topology>
    </subcellularLocation>
</comment>
<keyword evidence="5" id="KW-0597">Phosphoprotein</keyword>
<dbReference type="GO" id="GO:0000155">
    <property type="term" value="F:phosphorelay sensor kinase activity"/>
    <property type="evidence" value="ECO:0007669"/>
    <property type="project" value="InterPro"/>
</dbReference>
<accession>A0A2P8CCH4</accession>
<evidence type="ECO:0000259" key="12">
    <source>
        <dbReference type="PROSITE" id="PS50109"/>
    </source>
</evidence>
<dbReference type="SUPFAM" id="SSF103190">
    <property type="entry name" value="Sensory domain-like"/>
    <property type="match status" value="2"/>
</dbReference>
<dbReference type="Pfam" id="PF00512">
    <property type="entry name" value="HisKA"/>
    <property type="match status" value="1"/>
</dbReference>
<dbReference type="EC" id="2.7.13.3" evidence="3"/>
<keyword evidence="7 11" id="KW-0812">Transmembrane</keyword>
<keyword evidence="6" id="KW-0808">Transferase</keyword>
<dbReference type="InterPro" id="IPR036890">
    <property type="entry name" value="HATPase_C_sf"/>
</dbReference>
<dbReference type="InterPro" id="IPR050736">
    <property type="entry name" value="Sensor_HK_Regulatory"/>
</dbReference>
<proteinExistence type="predicted"/>
<evidence type="ECO:0000256" key="9">
    <source>
        <dbReference type="ARBA" id="ARBA00022989"/>
    </source>
</evidence>
<dbReference type="AlphaFoldDB" id="A0A2P8CCH4"/>
<dbReference type="EMBL" id="PYGC01000005">
    <property type="protein sequence ID" value="PSK82673.1"/>
    <property type="molecule type" value="Genomic_DNA"/>
</dbReference>
<dbReference type="Gene3D" id="1.10.287.130">
    <property type="match status" value="1"/>
</dbReference>
<evidence type="ECO:0000256" key="10">
    <source>
        <dbReference type="ARBA" id="ARBA00023012"/>
    </source>
</evidence>
<dbReference type="Gene3D" id="3.30.450.20">
    <property type="entry name" value="PAS domain"/>
    <property type="match status" value="2"/>
</dbReference>
<evidence type="ECO:0000256" key="5">
    <source>
        <dbReference type="ARBA" id="ARBA00022553"/>
    </source>
</evidence>
<dbReference type="GO" id="GO:0005886">
    <property type="term" value="C:plasma membrane"/>
    <property type="evidence" value="ECO:0007669"/>
    <property type="project" value="UniProtKB-SubCell"/>
</dbReference>
<organism evidence="14 15">
    <name type="scientific">Prolixibacter denitrificans</name>
    <dbReference type="NCBI Taxonomy" id="1541063"/>
    <lineage>
        <taxon>Bacteria</taxon>
        <taxon>Pseudomonadati</taxon>
        <taxon>Bacteroidota</taxon>
        <taxon>Bacteroidia</taxon>
        <taxon>Marinilabiliales</taxon>
        <taxon>Prolixibacteraceae</taxon>
        <taxon>Prolixibacter</taxon>
    </lineage>
</organism>
<evidence type="ECO:0000256" key="7">
    <source>
        <dbReference type="ARBA" id="ARBA00022692"/>
    </source>
</evidence>
<evidence type="ECO:0000256" key="1">
    <source>
        <dbReference type="ARBA" id="ARBA00000085"/>
    </source>
</evidence>
<protein>
    <recommendedName>
        <fullName evidence="3">histidine kinase</fullName>
        <ecNumber evidence="3">2.7.13.3</ecNumber>
    </recommendedName>
</protein>
<keyword evidence="16" id="KW-1185">Reference proteome</keyword>
<dbReference type="SUPFAM" id="SSF47384">
    <property type="entry name" value="Homodimeric domain of signal transducing histidine kinase"/>
    <property type="match status" value="1"/>
</dbReference>
<dbReference type="SMART" id="SM00388">
    <property type="entry name" value="HisKA"/>
    <property type="match status" value="1"/>
</dbReference>
<dbReference type="OrthoDB" id="1046984at2"/>
<dbReference type="InterPro" id="IPR005467">
    <property type="entry name" value="His_kinase_dom"/>
</dbReference>
<evidence type="ECO:0000256" key="6">
    <source>
        <dbReference type="ARBA" id="ARBA00022679"/>
    </source>
</evidence>
<comment type="catalytic activity">
    <reaction evidence="1">
        <text>ATP + protein L-histidine = ADP + protein N-phospho-L-histidine.</text>
        <dbReference type="EC" id="2.7.13.3"/>
    </reaction>
</comment>
<dbReference type="PANTHER" id="PTHR43711">
    <property type="entry name" value="TWO-COMPONENT HISTIDINE KINASE"/>
    <property type="match status" value="1"/>
</dbReference>
<dbReference type="InterPro" id="IPR029151">
    <property type="entry name" value="Sensor-like_sf"/>
</dbReference>
<sequence>MNKTLKNNNQRSIFYRYFFTYALLFGGFAALFFLPYLRIRIDEFIGNIQLQEKNKIAVQYRSLLDDIAFVVTDIMFLSHEEHMNEYVNQPNPQDKKALVREFSNLMMQKSFYDQIRFIDQNGMERLRVKMDKEGKPYQVQEDGMQNKADQEFFQHTIRLKPYEVYLSPLDMNVENGKIELPLKPIIRIATPIPDKDGTVKGILVLNLNAGYALRKYIEGDGSRQGNSLLVNRSGYYLLHPDPTRTWSFINDGNSRKTFREDFPEAHKKIWADKNGQFRNDEGLFTFQTLHPLTRIKEVYRALNLPLDSLPIFGESQDYLFKVISHVPESRIKEGERRIYGRLGALFLAVFVLLLFLARSVAKTLTHRRLYEIKLKLSEEELRKANATKDKFISLLAHDLKNPLSSIMGFAEVLQSKDEAFSEEQRRSFAKVIRHSSRSMVDLIDDVLDWWHAQSGTLAVQAEEFDVKELVEAVLILPAGQAEKKDITLATNLQDGMYAYADPKMIATVIRNLVSNAIKFSHRGGEVIISAQKTHHHVLISIQDFGIGISESNQKKLFQVGHKFYTKGTENESGTGIGLILCKEFLEKNNSAIEVESAENKGTIFRFRLPASENSNT</sequence>
<evidence type="ECO:0000256" key="11">
    <source>
        <dbReference type="SAM" id="Phobius"/>
    </source>
</evidence>
<evidence type="ECO:0000256" key="8">
    <source>
        <dbReference type="ARBA" id="ARBA00022777"/>
    </source>
</evidence>
<dbReference type="CDD" id="cd00082">
    <property type="entry name" value="HisKA"/>
    <property type="match status" value="1"/>
</dbReference>
<evidence type="ECO:0000313" key="13">
    <source>
        <dbReference type="EMBL" id="GET21505.1"/>
    </source>
</evidence>
<name>A0A2P8CCH4_9BACT</name>
<dbReference type="Pfam" id="PF02518">
    <property type="entry name" value="HATPase_c"/>
    <property type="match status" value="1"/>
</dbReference>
<dbReference type="RefSeq" id="WP_106542280.1">
    <property type="nucleotide sequence ID" value="NZ_BLAU01000001.1"/>
</dbReference>
<reference evidence="13 16" key="2">
    <citation type="submission" date="2019-10" db="EMBL/GenBank/DDBJ databases">
        <title>Prolixibacter strains distinguished by the presence of nitrate reductase genes were adept at nitrate-dependent anaerobic corrosion of metallic iron and carbon steel.</title>
        <authorList>
            <person name="Iino T."/>
            <person name="Shono N."/>
            <person name="Ito K."/>
            <person name="Nakamura R."/>
            <person name="Sueoka K."/>
            <person name="Harayama S."/>
            <person name="Ohkuma M."/>
        </authorList>
    </citation>
    <scope>NUCLEOTIDE SEQUENCE [LARGE SCALE GENOMIC DNA]</scope>
    <source>
        <strain evidence="13 16">MIC1-1</strain>
    </source>
</reference>
<dbReference type="Gene3D" id="3.30.565.10">
    <property type="entry name" value="Histidine kinase-like ATPase, C-terminal domain"/>
    <property type="match status" value="1"/>
</dbReference>
<evidence type="ECO:0000313" key="15">
    <source>
        <dbReference type="Proteomes" id="UP000240621"/>
    </source>
</evidence>
<dbReference type="InterPro" id="IPR036097">
    <property type="entry name" value="HisK_dim/P_sf"/>
</dbReference>
<feature type="domain" description="Histidine kinase" evidence="12">
    <location>
        <begin position="394"/>
        <end position="612"/>
    </location>
</feature>
<dbReference type="Proteomes" id="UP000240621">
    <property type="component" value="Unassembled WGS sequence"/>
</dbReference>
<dbReference type="SUPFAM" id="SSF55874">
    <property type="entry name" value="ATPase domain of HSP90 chaperone/DNA topoisomerase II/histidine kinase"/>
    <property type="match status" value="1"/>
</dbReference>
<dbReference type="InterPro" id="IPR003661">
    <property type="entry name" value="HisK_dim/P_dom"/>
</dbReference>
<dbReference type="PROSITE" id="PS50109">
    <property type="entry name" value="HIS_KIN"/>
    <property type="match status" value="1"/>
</dbReference>
<comment type="caution">
    <text evidence="14">The sequence shown here is derived from an EMBL/GenBank/DDBJ whole genome shotgun (WGS) entry which is preliminary data.</text>
</comment>
<keyword evidence="4" id="KW-1003">Cell membrane</keyword>
<dbReference type="InterPro" id="IPR004358">
    <property type="entry name" value="Sig_transdc_His_kin-like_C"/>
</dbReference>
<keyword evidence="9 11" id="KW-1133">Transmembrane helix</keyword>
<dbReference type="Proteomes" id="UP000396862">
    <property type="component" value="Unassembled WGS sequence"/>
</dbReference>
<dbReference type="SMART" id="SM00387">
    <property type="entry name" value="HATPase_c"/>
    <property type="match status" value="1"/>
</dbReference>
<keyword evidence="11" id="KW-0472">Membrane</keyword>
<dbReference type="PANTHER" id="PTHR43711:SF31">
    <property type="entry name" value="HISTIDINE KINASE"/>
    <property type="match status" value="1"/>
</dbReference>
<evidence type="ECO:0000313" key="14">
    <source>
        <dbReference type="EMBL" id="PSK82673.1"/>
    </source>
</evidence>
<evidence type="ECO:0000256" key="4">
    <source>
        <dbReference type="ARBA" id="ARBA00022475"/>
    </source>
</evidence>
<dbReference type="InterPro" id="IPR048760">
    <property type="entry name" value="VP0354-like_sensor_dom"/>
</dbReference>
<dbReference type="Pfam" id="PF21623">
    <property type="entry name" value="HK_sensor_dom_bact"/>
    <property type="match status" value="1"/>
</dbReference>
<reference evidence="14 15" key="1">
    <citation type="submission" date="2018-03" db="EMBL/GenBank/DDBJ databases">
        <title>Genomic Encyclopedia of Archaeal and Bacterial Type Strains, Phase II (KMG-II): from individual species to whole genera.</title>
        <authorList>
            <person name="Goeker M."/>
        </authorList>
    </citation>
    <scope>NUCLEOTIDE SEQUENCE [LARGE SCALE GENOMIC DNA]</scope>
    <source>
        <strain evidence="14 15">DSM 27267</strain>
    </source>
</reference>
<dbReference type="InterPro" id="IPR003594">
    <property type="entry name" value="HATPase_dom"/>
</dbReference>
<keyword evidence="10" id="KW-0902">Two-component regulatory system</keyword>
<dbReference type="FunFam" id="3.30.565.10:FF:000006">
    <property type="entry name" value="Sensor histidine kinase WalK"/>
    <property type="match status" value="1"/>
</dbReference>
<gene>
    <name evidence="14" type="ORF">CLV93_10565</name>
    <name evidence="13" type="ORF">JCM18694_17510</name>
</gene>
<evidence type="ECO:0000256" key="2">
    <source>
        <dbReference type="ARBA" id="ARBA00004651"/>
    </source>
</evidence>
<dbReference type="EMBL" id="BLAU01000001">
    <property type="protein sequence ID" value="GET21505.1"/>
    <property type="molecule type" value="Genomic_DNA"/>
</dbReference>
<evidence type="ECO:0000256" key="3">
    <source>
        <dbReference type="ARBA" id="ARBA00012438"/>
    </source>
</evidence>
<dbReference type="PRINTS" id="PR00344">
    <property type="entry name" value="BCTRLSENSOR"/>
</dbReference>
<feature type="transmembrane region" description="Helical" evidence="11">
    <location>
        <begin position="338"/>
        <end position="357"/>
    </location>
</feature>
<evidence type="ECO:0000313" key="16">
    <source>
        <dbReference type="Proteomes" id="UP000396862"/>
    </source>
</evidence>